<dbReference type="Proteomes" id="UP001162164">
    <property type="component" value="Unassembled WGS sequence"/>
</dbReference>
<dbReference type="EMBL" id="JAPWTJ010000137">
    <property type="protein sequence ID" value="KAJ8982261.1"/>
    <property type="molecule type" value="Genomic_DNA"/>
</dbReference>
<proteinExistence type="predicted"/>
<gene>
    <name evidence="1" type="ORF">NQ317_007232</name>
</gene>
<accession>A0ABQ9JVC2</accession>
<protein>
    <submittedName>
        <fullName evidence="1">Uncharacterized protein</fullName>
    </submittedName>
</protein>
<evidence type="ECO:0000313" key="2">
    <source>
        <dbReference type="Proteomes" id="UP001162164"/>
    </source>
</evidence>
<name>A0ABQ9JVC2_9CUCU</name>
<comment type="caution">
    <text evidence="1">The sequence shown here is derived from an EMBL/GenBank/DDBJ whole genome shotgun (WGS) entry which is preliminary data.</text>
</comment>
<organism evidence="1 2">
    <name type="scientific">Molorchus minor</name>
    <dbReference type="NCBI Taxonomy" id="1323400"/>
    <lineage>
        <taxon>Eukaryota</taxon>
        <taxon>Metazoa</taxon>
        <taxon>Ecdysozoa</taxon>
        <taxon>Arthropoda</taxon>
        <taxon>Hexapoda</taxon>
        <taxon>Insecta</taxon>
        <taxon>Pterygota</taxon>
        <taxon>Neoptera</taxon>
        <taxon>Endopterygota</taxon>
        <taxon>Coleoptera</taxon>
        <taxon>Polyphaga</taxon>
        <taxon>Cucujiformia</taxon>
        <taxon>Chrysomeloidea</taxon>
        <taxon>Cerambycidae</taxon>
        <taxon>Lamiinae</taxon>
        <taxon>Monochamini</taxon>
        <taxon>Molorchus</taxon>
    </lineage>
</organism>
<evidence type="ECO:0000313" key="1">
    <source>
        <dbReference type="EMBL" id="KAJ8982261.1"/>
    </source>
</evidence>
<keyword evidence="2" id="KW-1185">Reference proteome</keyword>
<reference evidence="1" key="1">
    <citation type="journal article" date="2023" name="Insect Mol. Biol.">
        <title>Genome sequencing provides insights into the evolution of gene families encoding plant cell wall-degrading enzymes in longhorned beetles.</title>
        <authorList>
            <person name="Shin N.R."/>
            <person name="Okamura Y."/>
            <person name="Kirsch R."/>
            <person name="Pauchet Y."/>
        </authorList>
    </citation>
    <scope>NUCLEOTIDE SEQUENCE</scope>
    <source>
        <strain evidence="1">MMC_N1</strain>
    </source>
</reference>
<sequence>MELQQIRIEIENTGKQNAEINRRIRKDLNIYHATNQSFKNNKEITKKTKLNVYIRQFTTGYETWVIAEKQRSMLQATEMKHLRRVTGARKIHNMRNVLNTRQDLEIPSLMSCGKNT</sequence>